<name>A0A382U886_9ZZZZ</name>
<dbReference type="EMBL" id="UINC01142238">
    <property type="protein sequence ID" value="SVD30453.1"/>
    <property type="molecule type" value="Genomic_DNA"/>
</dbReference>
<protein>
    <recommendedName>
        <fullName evidence="1">NAD-dependent epimerase/dehydratase domain-containing protein</fullName>
    </recommendedName>
</protein>
<dbReference type="Pfam" id="PF01370">
    <property type="entry name" value="Epimerase"/>
    <property type="match status" value="1"/>
</dbReference>
<organism evidence="2">
    <name type="scientific">marine metagenome</name>
    <dbReference type="NCBI Taxonomy" id="408172"/>
    <lineage>
        <taxon>unclassified sequences</taxon>
        <taxon>metagenomes</taxon>
        <taxon>ecological metagenomes</taxon>
    </lineage>
</organism>
<reference evidence="2" key="1">
    <citation type="submission" date="2018-05" db="EMBL/GenBank/DDBJ databases">
        <authorList>
            <person name="Lanie J.A."/>
            <person name="Ng W.-L."/>
            <person name="Kazmierczak K.M."/>
            <person name="Andrzejewski T.M."/>
            <person name="Davidsen T.M."/>
            <person name="Wayne K.J."/>
            <person name="Tettelin H."/>
            <person name="Glass J.I."/>
            <person name="Rusch D."/>
            <person name="Podicherti R."/>
            <person name="Tsui H.-C.T."/>
            <person name="Winkler M.E."/>
        </authorList>
    </citation>
    <scope>NUCLEOTIDE SEQUENCE</scope>
</reference>
<dbReference type="SUPFAM" id="SSF51735">
    <property type="entry name" value="NAD(P)-binding Rossmann-fold domains"/>
    <property type="match status" value="1"/>
</dbReference>
<feature type="non-terminal residue" evidence="2">
    <location>
        <position position="159"/>
    </location>
</feature>
<dbReference type="InterPro" id="IPR036291">
    <property type="entry name" value="NAD(P)-bd_dom_sf"/>
</dbReference>
<dbReference type="InterPro" id="IPR001509">
    <property type="entry name" value="Epimerase_deHydtase"/>
</dbReference>
<accession>A0A382U886</accession>
<proteinExistence type="predicted"/>
<gene>
    <name evidence="2" type="ORF">METZ01_LOCUS383307</name>
</gene>
<evidence type="ECO:0000259" key="1">
    <source>
        <dbReference type="Pfam" id="PF01370"/>
    </source>
</evidence>
<sequence length="159" mass="17493">MQNEKILITGPAGQVAFPIAAALAKQNDVWGIARFGKDEDRQRVEALGVTCVKMDMGRDTFDVLPNDFTYVLNFAVVHSWTPDFDYDLAVNVEGTGLLMAHCQKAKAFLHCSSTAVYEAVANDSFKETDPLGDNHRGMLPTYSICKIASESIARYGARQ</sequence>
<dbReference type="AlphaFoldDB" id="A0A382U886"/>
<dbReference type="Gene3D" id="3.40.50.720">
    <property type="entry name" value="NAD(P)-binding Rossmann-like Domain"/>
    <property type="match status" value="1"/>
</dbReference>
<evidence type="ECO:0000313" key="2">
    <source>
        <dbReference type="EMBL" id="SVD30453.1"/>
    </source>
</evidence>
<feature type="domain" description="NAD-dependent epimerase/dehydratase" evidence="1">
    <location>
        <begin position="6"/>
        <end position="158"/>
    </location>
</feature>